<dbReference type="AlphaFoldDB" id="A0A327YKB7"/>
<keyword evidence="1" id="KW-0472">Membrane</keyword>
<dbReference type="Proteomes" id="UP000249165">
    <property type="component" value="Unassembled WGS sequence"/>
</dbReference>
<gene>
    <name evidence="2" type="ORF">ATI53_100446</name>
</gene>
<organism evidence="2 3">
    <name type="scientific">Salipiger aestuarii</name>
    <dbReference type="NCBI Taxonomy" id="568098"/>
    <lineage>
        <taxon>Bacteria</taxon>
        <taxon>Pseudomonadati</taxon>
        <taxon>Pseudomonadota</taxon>
        <taxon>Alphaproteobacteria</taxon>
        <taxon>Rhodobacterales</taxon>
        <taxon>Roseobacteraceae</taxon>
        <taxon>Salipiger</taxon>
    </lineage>
</organism>
<feature type="transmembrane region" description="Helical" evidence="1">
    <location>
        <begin position="157"/>
        <end position="180"/>
    </location>
</feature>
<dbReference type="EMBL" id="QLMG01000004">
    <property type="protein sequence ID" value="RAK21448.1"/>
    <property type="molecule type" value="Genomic_DNA"/>
</dbReference>
<reference evidence="2 3" key="1">
    <citation type="submission" date="2018-06" db="EMBL/GenBank/DDBJ databases">
        <title>Genomic Encyclopedia of Archaeal and Bacterial Type Strains, Phase II (KMG-II): from individual species to whole genera.</title>
        <authorList>
            <person name="Goeker M."/>
        </authorList>
    </citation>
    <scope>NUCLEOTIDE SEQUENCE [LARGE SCALE GENOMIC DNA]</scope>
    <source>
        <strain evidence="2 3">DSM 22011</strain>
    </source>
</reference>
<proteinExistence type="predicted"/>
<evidence type="ECO:0000313" key="2">
    <source>
        <dbReference type="EMBL" id="RAK21448.1"/>
    </source>
</evidence>
<evidence type="ECO:0000313" key="3">
    <source>
        <dbReference type="Proteomes" id="UP000249165"/>
    </source>
</evidence>
<evidence type="ECO:0000256" key="1">
    <source>
        <dbReference type="SAM" id="Phobius"/>
    </source>
</evidence>
<accession>A0A327YKB7</accession>
<keyword evidence="3" id="KW-1185">Reference proteome</keyword>
<feature type="transmembrane region" description="Helical" evidence="1">
    <location>
        <begin position="122"/>
        <end position="145"/>
    </location>
</feature>
<feature type="transmembrane region" description="Helical" evidence="1">
    <location>
        <begin position="232"/>
        <end position="254"/>
    </location>
</feature>
<keyword evidence="1" id="KW-0812">Transmembrane</keyword>
<name>A0A327YKB7_9RHOB</name>
<protein>
    <submittedName>
        <fullName evidence="2">Uncharacterized protein</fullName>
    </submittedName>
</protein>
<keyword evidence="1" id="KW-1133">Transmembrane helix</keyword>
<feature type="transmembrane region" description="Helical" evidence="1">
    <location>
        <begin position="201"/>
        <end position="220"/>
    </location>
</feature>
<comment type="caution">
    <text evidence="2">The sequence shown here is derived from an EMBL/GenBank/DDBJ whole genome shotgun (WGS) entry which is preliminary data.</text>
</comment>
<feature type="transmembrane region" description="Helical" evidence="1">
    <location>
        <begin position="76"/>
        <end position="101"/>
    </location>
</feature>
<feature type="transmembrane region" description="Helical" evidence="1">
    <location>
        <begin position="39"/>
        <end position="64"/>
    </location>
</feature>
<sequence length="264" mass="28038">MTGPVPVIALPGKTTDGARQMGWKLFLHSIRMVVDNLGVALRLSAVLYVAQEILFTTLIGTSAGQTAPSSGGLPEILIALLTLVVTVLFSLWIAVGWHRFVLIGERPAGFAPRWHGSEIGAYLWRSLGLGLMLGLLFGVLAGLALGVTQAVPQLGGVIAFGLVGLASYVFFRLGLVLPAAAVAHPLTLRDSWEATRSSDNALLVLALIVMGGRLLIEIPAMIDGDSSGPVSLIYSVVINWFVTMFGVSLLTTLYGHFIEGRHID</sequence>